<accession>A0A0G0S3A3</accession>
<sequence length="418" mass="45799">MMKFRNAYISAIIFLLSFVGFSAYAQTVNLNAAKLIPHIEVSLSPSSGSFTEGSTFEVPIIINTKGFSVNSIEMRVNYDKDKLAMISSSNGVSIIGIWVEPPKYDNTRGTASYVGVVPNGITTGSGFVGIMTFKALRTGRAVVSISANSKILLNDGLGTETILDLRRSEYTIVPKAPEGVNIFSETHPFQNSWYNNNSPVISWEKDSGVNGFSFVLDNKPSTIPDNEINITETTKYFEKLGDGLWYFHIKAIKGGVWGTTGHFLMQIDTAPPAEFKPEINYIVAATLVERGLVSFLTTDNLSGIDRYEVGAIDKSQPITESPVFMQSESPFQVPLSSGGNLVVIVRAIDKAGNVRDASADIKIPLFITKFIKGYPIYILIFIISIGLVGLIVIIARYLFRHHIVKNDEQPASPKPPQP</sequence>
<dbReference type="PATRIC" id="fig|1618552.3.peg.849"/>
<evidence type="ECO:0000256" key="1">
    <source>
        <dbReference type="SAM" id="Phobius"/>
    </source>
</evidence>
<protein>
    <submittedName>
        <fullName evidence="3">Uncharacterized protein</fullName>
    </submittedName>
</protein>
<dbReference type="SUPFAM" id="SSF49384">
    <property type="entry name" value="Carbohydrate-binding domain"/>
    <property type="match status" value="1"/>
</dbReference>
<dbReference type="Proteomes" id="UP000034793">
    <property type="component" value="Unassembled WGS sequence"/>
</dbReference>
<organism evidence="3 4">
    <name type="scientific">Candidatus Woesebacteria bacterium GW2011_GWA1_39_8</name>
    <dbReference type="NCBI Taxonomy" id="1618552"/>
    <lineage>
        <taxon>Bacteria</taxon>
        <taxon>Candidatus Woeseibacteriota</taxon>
    </lineage>
</organism>
<keyword evidence="2" id="KW-0732">Signal</keyword>
<dbReference type="GO" id="GO:0030246">
    <property type="term" value="F:carbohydrate binding"/>
    <property type="evidence" value="ECO:0007669"/>
    <property type="project" value="InterPro"/>
</dbReference>
<evidence type="ECO:0000256" key="2">
    <source>
        <dbReference type="SAM" id="SignalP"/>
    </source>
</evidence>
<proteinExistence type="predicted"/>
<gene>
    <name evidence="3" type="ORF">UT61_C0036G0006</name>
</gene>
<dbReference type="EMBL" id="LBXL01000036">
    <property type="protein sequence ID" value="KKR29115.1"/>
    <property type="molecule type" value="Genomic_DNA"/>
</dbReference>
<feature type="transmembrane region" description="Helical" evidence="1">
    <location>
        <begin position="374"/>
        <end position="399"/>
    </location>
</feature>
<dbReference type="CDD" id="cd08547">
    <property type="entry name" value="Type_II_cohesin"/>
    <property type="match status" value="1"/>
</dbReference>
<reference evidence="3 4" key="1">
    <citation type="journal article" date="2015" name="Nature">
        <title>rRNA introns, odd ribosomes, and small enigmatic genomes across a large radiation of phyla.</title>
        <authorList>
            <person name="Brown C.T."/>
            <person name="Hug L.A."/>
            <person name="Thomas B.C."/>
            <person name="Sharon I."/>
            <person name="Castelle C.J."/>
            <person name="Singh A."/>
            <person name="Wilkins M.J."/>
            <person name="Williams K.H."/>
            <person name="Banfield J.F."/>
        </authorList>
    </citation>
    <scope>NUCLEOTIDE SEQUENCE [LARGE SCALE GENOMIC DNA]</scope>
</reference>
<dbReference type="AlphaFoldDB" id="A0A0G0S3A3"/>
<comment type="caution">
    <text evidence="3">The sequence shown here is derived from an EMBL/GenBank/DDBJ whole genome shotgun (WGS) entry which is preliminary data.</text>
</comment>
<evidence type="ECO:0000313" key="3">
    <source>
        <dbReference type="EMBL" id="KKR29115.1"/>
    </source>
</evidence>
<name>A0A0G0S3A3_9BACT</name>
<dbReference type="Gene3D" id="2.60.40.680">
    <property type="match status" value="1"/>
</dbReference>
<evidence type="ECO:0000313" key="4">
    <source>
        <dbReference type="Proteomes" id="UP000034793"/>
    </source>
</evidence>
<keyword evidence="1" id="KW-0812">Transmembrane</keyword>
<dbReference type="InterPro" id="IPR008965">
    <property type="entry name" value="CBM2/CBM3_carb-bd_dom_sf"/>
</dbReference>
<feature type="signal peptide" evidence="2">
    <location>
        <begin position="1"/>
        <end position="25"/>
    </location>
</feature>
<keyword evidence="1" id="KW-1133">Transmembrane helix</keyword>
<keyword evidence="1" id="KW-0472">Membrane</keyword>
<feature type="chain" id="PRO_5002534426" evidence="2">
    <location>
        <begin position="26"/>
        <end position="418"/>
    </location>
</feature>